<gene>
    <name evidence="1" type="ORF">PSYICH_LOCUS5701</name>
</gene>
<organism evidence="1 2">
    <name type="scientific">Psylliodes chrysocephalus</name>
    <dbReference type="NCBI Taxonomy" id="3402493"/>
    <lineage>
        <taxon>Eukaryota</taxon>
        <taxon>Metazoa</taxon>
        <taxon>Ecdysozoa</taxon>
        <taxon>Arthropoda</taxon>
        <taxon>Hexapoda</taxon>
        <taxon>Insecta</taxon>
        <taxon>Pterygota</taxon>
        <taxon>Neoptera</taxon>
        <taxon>Endopterygota</taxon>
        <taxon>Coleoptera</taxon>
        <taxon>Polyphaga</taxon>
        <taxon>Cucujiformia</taxon>
        <taxon>Chrysomeloidea</taxon>
        <taxon>Chrysomelidae</taxon>
        <taxon>Galerucinae</taxon>
        <taxon>Alticini</taxon>
        <taxon>Psylliodes</taxon>
    </lineage>
</organism>
<dbReference type="EMBL" id="OV651830">
    <property type="protein sequence ID" value="CAH1105285.1"/>
    <property type="molecule type" value="Genomic_DNA"/>
</dbReference>
<dbReference type="OrthoDB" id="6610762at2759"/>
<accession>A0A9P0CSM8</accession>
<protein>
    <submittedName>
        <fullName evidence="1">Uncharacterized protein</fullName>
    </submittedName>
</protein>
<dbReference type="AlphaFoldDB" id="A0A9P0CSM8"/>
<dbReference type="Proteomes" id="UP001153636">
    <property type="component" value="Chromosome 18"/>
</dbReference>
<sequence length="224" mass="26449">MPLPFILHTHEELHPNLFRRQITLHSPTRRFLTPFIKTSDWECYPLSRPIDCNPLCPEKYSLSRSHYNRLGIETDEDWSTATKDMFKYQENKKRNDLEVNPDKSLVNFFTSVKEEGPPIELRRKDCIPLVTTMQYCYPSHFPKSAKKTPKPEPPFLTNRKLAMVPGKFIDENYMSNLKQLQCNKIKRHISYDPMKDVYTDGKPAISPSHNIAEDYQELLKRYQI</sequence>
<proteinExistence type="predicted"/>
<keyword evidence="2" id="KW-1185">Reference proteome</keyword>
<evidence type="ECO:0000313" key="1">
    <source>
        <dbReference type="EMBL" id="CAH1105285.1"/>
    </source>
</evidence>
<name>A0A9P0CSM8_9CUCU</name>
<reference evidence="1" key="1">
    <citation type="submission" date="2022-01" db="EMBL/GenBank/DDBJ databases">
        <authorList>
            <person name="King R."/>
        </authorList>
    </citation>
    <scope>NUCLEOTIDE SEQUENCE</scope>
</reference>
<evidence type="ECO:0000313" key="2">
    <source>
        <dbReference type="Proteomes" id="UP001153636"/>
    </source>
</evidence>